<keyword evidence="2" id="KW-0472">Membrane</keyword>
<sequence>MMSRPLRPSWPRRTRRSPNWPKRSAFRNRQSAFSQKGGDRMNTDKPLGAALLVLGAGGVISAAQISVRTFNNDPGPKLFPMMACAILIICGLGLLLRKSNRVTPAIPATEWRRGLTMAGLLVGYALGLWLVGFHAATFIGGFALYWAIAGPEKRSLMRGAIYALLLTLGVHLVFKTMLGTFLPQGFLF</sequence>
<evidence type="ECO:0000259" key="3">
    <source>
        <dbReference type="Pfam" id="PF07331"/>
    </source>
</evidence>
<accession>A0A5C6RZH0</accession>
<dbReference type="Pfam" id="PF07331">
    <property type="entry name" value="TctB"/>
    <property type="match status" value="1"/>
</dbReference>
<proteinExistence type="predicted"/>
<organism evidence="4 5">
    <name type="scientific">Paracoccus aurantiacus</name>
    <dbReference type="NCBI Taxonomy" id="2599412"/>
    <lineage>
        <taxon>Bacteria</taxon>
        <taxon>Pseudomonadati</taxon>
        <taxon>Pseudomonadota</taxon>
        <taxon>Alphaproteobacteria</taxon>
        <taxon>Rhodobacterales</taxon>
        <taxon>Paracoccaceae</taxon>
        <taxon>Paracoccus</taxon>
    </lineage>
</organism>
<feature type="transmembrane region" description="Helical" evidence="2">
    <location>
        <begin position="117"/>
        <end position="148"/>
    </location>
</feature>
<comment type="caution">
    <text evidence="4">The sequence shown here is derived from an EMBL/GenBank/DDBJ whole genome shotgun (WGS) entry which is preliminary data.</text>
</comment>
<feature type="transmembrane region" description="Helical" evidence="2">
    <location>
        <begin position="78"/>
        <end position="96"/>
    </location>
</feature>
<keyword evidence="5" id="KW-1185">Reference proteome</keyword>
<dbReference type="AlphaFoldDB" id="A0A5C6RZH0"/>
<dbReference type="EMBL" id="VOPL01000007">
    <property type="protein sequence ID" value="TXB67477.1"/>
    <property type="molecule type" value="Genomic_DNA"/>
</dbReference>
<gene>
    <name evidence="4" type="ORF">FQV27_15380</name>
</gene>
<feature type="domain" description="DUF1468" evidence="3">
    <location>
        <begin position="48"/>
        <end position="183"/>
    </location>
</feature>
<keyword evidence="2" id="KW-1133">Transmembrane helix</keyword>
<name>A0A5C6RZH0_9RHOB</name>
<feature type="transmembrane region" description="Helical" evidence="2">
    <location>
        <begin position="160"/>
        <end position="182"/>
    </location>
</feature>
<reference evidence="4 5" key="1">
    <citation type="submission" date="2019-08" db="EMBL/GenBank/DDBJ databases">
        <authorList>
            <person name="Ye J."/>
        </authorList>
    </citation>
    <scope>NUCLEOTIDE SEQUENCE [LARGE SCALE GENOMIC DNA]</scope>
    <source>
        <strain evidence="4 5">TK008</strain>
    </source>
</reference>
<dbReference type="InterPro" id="IPR009936">
    <property type="entry name" value="DUF1468"/>
</dbReference>
<dbReference type="OrthoDB" id="7859032at2"/>
<evidence type="ECO:0000313" key="5">
    <source>
        <dbReference type="Proteomes" id="UP000321562"/>
    </source>
</evidence>
<evidence type="ECO:0000256" key="2">
    <source>
        <dbReference type="SAM" id="Phobius"/>
    </source>
</evidence>
<dbReference type="Proteomes" id="UP000321562">
    <property type="component" value="Unassembled WGS sequence"/>
</dbReference>
<evidence type="ECO:0000256" key="1">
    <source>
        <dbReference type="SAM" id="MobiDB-lite"/>
    </source>
</evidence>
<keyword evidence="2" id="KW-0812">Transmembrane</keyword>
<feature type="region of interest" description="Disordered" evidence="1">
    <location>
        <begin position="1"/>
        <end position="42"/>
    </location>
</feature>
<protein>
    <submittedName>
        <fullName evidence="4">Tripartite tricarboxylate transporter TctB family protein</fullName>
    </submittedName>
</protein>
<evidence type="ECO:0000313" key="4">
    <source>
        <dbReference type="EMBL" id="TXB67477.1"/>
    </source>
</evidence>